<protein>
    <submittedName>
        <fullName evidence="1">Uncharacterized protein</fullName>
    </submittedName>
</protein>
<accession>A0A846X8K1</accession>
<evidence type="ECO:0000313" key="2">
    <source>
        <dbReference type="Proteomes" id="UP000582646"/>
    </source>
</evidence>
<gene>
    <name evidence="1" type="ORF">HF999_21415</name>
</gene>
<name>A0A846X8K1_9ACTN</name>
<keyword evidence="2" id="KW-1185">Reference proteome</keyword>
<dbReference type="EMBL" id="JAAXOQ010000049">
    <property type="protein sequence ID" value="NKY20915.1"/>
    <property type="molecule type" value="Genomic_DNA"/>
</dbReference>
<dbReference type="Proteomes" id="UP000582646">
    <property type="component" value="Unassembled WGS sequence"/>
</dbReference>
<dbReference type="RefSeq" id="WP_168547807.1">
    <property type="nucleotide sequence ID" value="NZ_BAAAKS010000032.1"/>
</dbReference>
<evidence type="ECO:0000313" key="1">
    <source>
        <dbReference type="EMBL" id="NKY20915.1"/>
    </source>
</evidence>
<proteinExistence type="predicted"/>
<organism evidence="1 2">
    <name type="scientific">Tsukamurella spumae</name>
    <dbReference type="NCBI Taxonomy" id="44753"/>
    <lineage>
        <taxon>Bacteria</taxon>
        <taxon>Bacillati</taxon>
        <taxon>Actinomycetota</taxon>
        <taxon>Actinomycetes</taxon>
        <taxon>Mycobacteriales</taxon>
        <taxon>Tsukamurellaceae</taxon>
        <taxon>Tsukamurella</taxon>
    </lineage>
</organism>
<reference evidence="1 2" key="1">
    <citation type="submission" date="2020-04" db="EMBL/GenBank/DDBJ databases">
        <title>MicrobeNet Type strains.</title>
        <authorList>
            <person name="Nicholson A.C."/>
        </authorList>
    </citation>
    <scope>NUCLEOTIDE SEQUENCE [LARGE SCALE GENOMIC DNA]</scope>
    <source>
        <strain evidence="1 2">DSM 44113</strain>
    </source>
</reference>
<dbReference type="AlphaFoldDB" id="A0A846X8K1"/>
<comment type="caution">
    <text evidence="1">The sequence shown here is derived from an EMBL/GenBank/DDBJ whole genome shotgun (WGS) entry which is preliminary data.</text>
</comment>
<sequence>MHTPAWNTEDHARAQRIAAREAVLADLMRAAGVTPEPAAITEPIEVVGRPAGPRSWLRGG</sequence>